<evidence type="ECO:0000256" key="9">
    <source>
        <dbReference type="HAMAP-Rule" id="MF_00096"/>
    </source>
</evidence>
<evidence type="ECO:0000256" key="7">
    <source>
        <dbReference type="ARBA" id="ARBA00023204"/>
    </source>
</evidence>
<reference evidence="13" key="1">
    <citation type="submission" date="2016-10" db="EMBL/GenBank/DDBJ databases">
        <authorList>
            <person name="Varghese N."/>
            <person name="Submissions S."/>
        </authorList>
    </citation>
    <scope>NUCLEOTIDE SEQUENCE [LARGE SCALE GENOMIC DNA]</scope>
    <source>
        <strain evidence="13">DSM 217</strain>
    </source>
</reference>
<dbReference type="InterPro" id="IPR036187">
    <property type="entry name" value="DNA_mismatch_repair_MutS_sf"/>
</dbReference>
<dbReference type="PIRSF" id="PIRSF037677">
    <property type="entry name" value="DNA_mis_repair_Msh6"/>
    <property type="match status" value="1"/>
</dbReference>
<dbReference type="InterPro" id="IPR007695">
    <property type="entry name" value="DNA_mismatch_repair_MutS-lik_N"/>
</dbReference>
<dbReference type="InterPro" id="IPR000432">
    <property type="entry name" value="DNA_mismatch_repair_MutS_C"/>
</dbReference>
<keyword evidence="7 9" id="KW-0234">DNA repair</keyword>
<keyword evidence="4 9" id="KW-0227">DNA damage</keyword>
<dbReference type="STRING" id="1058.SAMN05421783_103251"/>
<accession>A0A1H2T1M0</accession>
<evidence type="ECO:0000256" key="10">
    <source>
        <dbReference type="RuleBase" id="RU003756"/>
    </source>
</evidence>
<dbReference type="Pfam" id="PF01624">
    <property type="entry name" value="MutS_I"/>
    <property type="match status" value="1"/>
</dbReference>
<feature type="domain" description="DNA mismatch repair proteins mutS family" evidence="11">
    <location>
        <begin position="689"/>
        <end position="705"/>
    </location>
</feature>
<dbReference type="InterPro" id="IPR027417">
    <property type="entry name" value="P-loop_NTPase"/>
</dbReference>
<dbReference type="SUPFAM" id="SSF53150">
    <property type="entry name" value="DNA repair protein MutS, domain II"/>
    <property type="match status" value="1"/>
</dbReference>
<keyword evidence="6 9" id="KW-0238">DNA-binding</keyword>
<dbReference type="Gene3D" id="6.10.140.430">
    <property type="match status" value="1"/>
</dbReference>
<evidence type="ECO:0000256" key="1">
    <source>
        <dbReference type="ARBA" id="ARBA00006271"/>
    </source>
</evidence>
<dbReference type="GO" id="GO:0005829">
    <property type="term" value="C:cytosol"/>
    <property type="evidence" value="ECO:0007669"/>
    <property type="project" value="TreeGrafter"/>
</dbReference>
<dbReference type="NCBIfam" id="TIGR01070">
    <property type="entry name" value="mutS1"/>
    <property type="match status" value="1"/>
</dbReference>
<organism evidence="12 13">
    <name type="scientific">Thiocapsa roseopersicina</name>
    <dbReference type="NCBI Taxonomy" id="1058"/>
    <lineage>
        <taxon>Bacteria</taxon>
        <taxon>Pseudomonadati</taxon>
        <taxon>Pseudomonadota</taxon>
        <taxon>Gammaproteobacteria</taxon>
        <taxon>Chromatiales</taxon>
        <taxon>Chromatiaceae</taxon>
        <taxon>Thiocapsa</taxon>
    </lineage>
</organism>
<keyword evidence="13" id="KW-1185">Reference proteome</keyword>
<dbReference type="FunFam" id="1.10.1420.10:FF:000002">
    <property type="entry name" value="DNA mismatch repair protein MutS"/>
    <property type="match status" value="1"/>
</dbReference>
<evidence type="ECO:0000256" key="6">
    <source>
        <dbReference type="ARBA" id="ARBA00023125"/>
    </source>
</evidence>
<dbReference type="FunFam" id="3.40.50.300:FF:000283">
    <property type="entry name" value="DNA mismatch repair protein MutS"/>
    <property type="match status" value="1"/>
</dbReference>
<dbReference type="HAMAP" id="MF_00096">
    <property type="entry name" value="MutS"/>
    <property type="match status" value="1"/>
</dbReference>
<dbReference type="InterPro" id="IPR005748">
    <property type="entry name" value="DNA_mismatch_repair_MutS"/>
</dbReference>
<dbReference type="GO" id="GO:0003684">
    <property type="term" value="F:damaged DNA binding"/>
    <property type="evidence" value="ECO:0007669"/>
    <property type="project" value="UniProtKB-UniRule"/>
</dbReference>
<evidence type="ECO:0000256" key="5">
    <source>
        <dbReference type="ARBA" id="ARBA00022840"/>
    </source>
</evidence>
<dbReference type="GO" id="GO:0006298">
    <property type="term" value="P:mismatch repair"/>
    <property type="evidence" value="ECO:0007669"/>
    <property type="project" value="UniProtKB-UniRule"/>
</dbReference>
<dbReference type="RefSeq" id="WP_093029029.1">
    <property type="nucleotide sequence ID" value="NZ_FNNZ01000003.1"/>
</dbReference>
<sequence>MDKPDQSAHTPVMQQYLRLKAEYPDMLLFYRMGDFYELFFEDAERAARLLDITLTKRGQSAGRPIPMAGVPYHAAEAYLARLVRKGVSVAICEQIGDPAKSKGPVERKVVRLVTPGTLTDEALLDDRRENLLTAIAEGREGFGLAVLELSSGRFSVLEVATREALASELERLKPAEVLVGEDSRLPDALRIDRGVTRRPSWHFDRDTGERLLCEQFGTRDLNGFGCAGLDLAVGAAGCLLQYVRDTQFAALPHLRGLTTEQRDEALILDAATRRNLEITESLGGRPEHTLAGVLDRTATAMGSRLLRRWLGRPLRSRSDVQSRHAAIGALIDTGMHADLQAVLGGIGDLERILSRIALRSARPRDLAALRDALAVLPDLRAPLDSCDDPLLLTLAQAVGTHPEVLDLLRRAIIAQPPMLIRDGGVIASGLDAELDRLRELSSNADRFLLDLETRERERTGIPGLKVGYNRVHGYYIELGRSQADQVPEDYIRRQTLKGAERYVTPELKRFEDEVLSSRERALAREKALYEDLLGTLAESIAPLQASAEAIATLDVLANLAERARALDWSRPNLTDEAIIEIEDGRHPVVETVLDDPFIANGLRLDRRRRMLVITGPNMGGKSTYMRQNALIVLLAYSGSYVPARAATIGPIDRIFSRIGASDDLAGGRSTFMVEMEETANILNNATAQSLVLMDEVGRGTSTFDGLSLAWSCAVELATRIGAYGLFATHYFELTTLPEEYPGIANVHLDAVEHGARIVFMHALREGPANQSYGLAVAALAGVPAAVITRARARLRELEAGARRHAERDAVQLSLFPPDPEPTPPHPLMEAMDAIEPDGLTPRAALELMYRLKDLSTHVSAARKT</sequence>
<dbReference type="Gene3D" id="3.40.1170.10">
    <property type="entry name" value="DNA repair protein MutS, domain I"/>
    <property type="match status" value="1"/>
</dbReference>
<comment type="function">
    <text evidence="8 9">This protein is involved in the repair of mismatches in DNA. It is possible that it carries out the mismatch recognition step. This protein has a weak ATPase activity.</text>
</comment>
<dbReference type="InterPro" id="IPR007861">
    <property type="entry name" value="DNA_mismatch_repair_MutS_clamp"/>
</dbReference>
<dbReference type="OrthoDB" id="9802448at2"/>
<name>A0A1H2T1M0_THIRO</name>
<evidence type="ECO:0000256" key="2">
    <source>
        <dbReference type="ARBA" id="ARBA00021982"/>
    </source>
</evidence>
<evidence type="ECO:0000313" key="13">
    <source>
        <dbReference type="Proteomes" id="UP000198816"/>
    </source>
</evidence>
<dbReference type="GO" id="GO:0005524">
    <property type="term" value="F:ATP binding"/>
    <property type="evidence" value="ECO:0007669"/>
    <property type="project" value="UniProtKB-UniRule"/>
</dbReference>
<comment type="similarity">
    <text evidence="1 9 10">Belongs to the DNA mismatch repair MutS family.</text>
</comment>
<dbReference type="PANTHER" id="PTHR11361:SF34">
    <property type="entry name" value="DNA MISMATCH REPAIR PROTEIN MSH1, MITOCHONDRIAL"/>
    <property type="match status" value="1"/>
</dbReference>
<dbReference type="SUPFAM" id="SSF52540">
    <property type="entry name" value="P-loop containing nucleoside triphosphate hydrolases"/>
    <property type="match status" value="1"/>
</dbReference>
<protein>
    <recommendedName>
        <fullName evidence="2 9">DNA mismatch repair protein MutS</fullName>
    </recommendedName>
</protein>
<dbReference type="Pfam" id="PF05190">
    <property type="entry name" value="MutS_IV"/>
    <property type="match status" value="1"/>
</dbReference>
<dbReference type="PANTHER" id="PTHR11361">
    <property type="entry name" value="DNA MISMATCH REPAIR PROTEIN MUTS FAMILY MEMBER"/>
    <property type="match status" value="1"/>
</dbReference>
<dbReference type="Gene3D" id="3.30.420.110">
    <property type="entry name" value="MutS, connector domain"/>
    <property type="match status" value="1"/>
</dbReference>
<dbReference type="InterPro" id="IPR045076">
    <property type="entry name" value="MutS"/>
</dbReference>
<dbReference type="Pfam" id="PF05192">
    <property type="entry name" value="MutS_III"/>
    <property type="match status" value="1"/>
</dbReference>
<keyword evidence="3 9" id="KW-0547">Nucleotide-binding</keyword>
<dbReference type="SMART" id="SM00534">
    <property type="entry name" value="MUTSac"/>
    <property type="match status" value="1"/>
</dbReference>
<dbReference type="InterPro" id="IPR017261">
    <property type="entry name" value="DNA_mismatch_repair_MutS/MSH"/>
</dbReference>
<dbReference type="SMART" id="SM00533">
    <property type="entry name" value="MUTSd"/>
    <property type="match status" value="1"/>
</dbReference>
<feature type="binding site" evidence="9">
    <location>
        <begin position="615"/>
        <end position="622"/>
    </location>
    <ligand>
        <name>ATP</name>
        <dbReference type="ChEBI" id="CHEBI:30616"/>
    </ligand>
</feature>
<dbReference type="InterPro" id="IPR036678">
    <property type="entry name" value="MutS_con_dom_sf"/>
</dbReference>
<dbReference type="SUPFAM" id="SSF48334">
    <property type="entry name" value="DNA repair protein MutS, domain III"/>
    <property type="match status" value="1"/>
</dbReference>
<proteinExistence type="inferred from homology"/>
<dbReference type="FunFam" id="3.40.1170.10:FF:000001">
    <property type="entry name" value="DNA mismatch repair protein MutS"/>
    <property type="match status" value="1"/>
</dbReference>
<evidence type="ECO:0000256" key="8">
    <source>
        <dbReference type="ARBA" id="ARBA00024647"/>
    </source>
</evidence>
<keyword evidence="5 9" id="KW-0067">ATP-binding</keyword>
<dbReference type="GO" id="GO:0030983">
    <property type="term" value="F:mismatched DNA binding"/>
    <property type="evidence" value="ECO:0007669"/>
    <property type="project" value="InterPro"/>
</dbReference>
<dbReference type="EMBL" id="FNNZ01000003">
    <property type="protein sequence ID" value="SDW37751.1"/>
    <property type="molecule type" value="Genomic_DNA"/>
</dbReference>
<dbReference type="GO" id="GO:0140664">
    <property type="term" value="F:ATP-dependent DNA damage sensor activity"/>
    <property type="evidence" value="ECO:0007669"/>
    <property type="project" value="InterPro"/>
</dbReference>
<dbReference type="PROSITE" id="PS00486">
    <property type="entry name" value="DNA_MISMATCH_REPAIR_2"/>
    <property type="match status" value="1"/>
</dbReference>
<dbReference type="InterPro" id="IPR016151">
    <property type="entry name" value="DNA_mismatch_repair_MutS_N"/>
</dbReference>
<dbReference type="Gene3D" id="1.10.1420.10">
    <property type="match status" value="2"/>
</dbReference>
<dbReference type="AlphaFoldDB" id="A0A1H2T1M0"/>
<gene>
    <name evidence="9" type="primary">mutS</name>
    <name evidence="12" type="ORF">SAMN05421783_103251</name>
</gene>
<dbReference type="InterPro" id="IPR007860">
    <property type="entry name" value="DNA_mmatch_repair_MutS_con_dom"/>
</dbReference>
<dbReference type="Pfam" id="PF00488">
    <property type="entry name" value="MutS_V"/>
    <property type="match status" value="1"/>
</dbReference>
<dbReference type="Proteomes" id="UP000198816">
    <property type="component" value="Unassembled WGS sequence"/>
</dbReference>
<evidence type="ECO:0000256" key="3">
    <source>
        <dbReference type="ARBA" id="ARBA00022741"/>
    </source>
</evidence>
<evidence type="ECO:0000256" key="4">
    <source>
        <dbReference type="ARBA" id="ARBA00022763"/>
    </source>
</evidence>
<dbReference type="InterPro" id="IPR007696">
    <property type="entry name" value="DNA_mismatch_repair_MutS_core"/>
</dbReference>
<evidence type="ECO:0000259" key="11">
    <source>
        <dbReference type="PROSITE" id="PS00486"/>
    </source>
</evidence>
<dbReference type="Gene3D" id="3.40.50.300">
    <property type="entry name" value="P-loop containing nucleotide triphosphate hydrolases"/>
    <property type="match status" value="1"/>
</dbReference>
<dbReference type="SUPFAM" id="SSF55271">
    <property type="entry name" value="DNA repair protein MutS, domain I"/>
    <property type="match status" value="1"/>
</dbReference>
<evidence type="ECO:0000313" key="12">
    <source>
        <dbReference type="EMBL" id="SDW37751.1"/>
    </source>
</evidence>
<dbReference type="NCBIfam" id="NF003810">
    <property type="entry name" value="PRK05399.1"/>
    <property type="match status" value="1"/>
</dbReference>
<dbReference type="Pfam" id="PF05188">
    <property type="entry name" value="MutS_II"/>
    <property type="match status" value="1"/>
</dbReference>